<protein>
    <recommendedName>
        <fullName evidence="3">DUF8175 domain-containing protein</fullName>
    </recommendedName>
</protein>
<keyword evidence="2" id="KW-1133">Transmembrane helix</keyword>
<accession>A0A495JII5</accession>
<dbReference type="InterPro" id="IPR058488">
    <property type="entry name" value="DUF8175"/>
</dbReference>
<feature type="transmembrane region" description="Helical" evidence="2">
    <location>
        <begin position="14"/>
        <end position="35"/>
    </location>
</feature>
<keyword evidence="2" id="KW-0812">Transmembrane</keyword>
<dbReference type="Proteomes" id="UP000277671">
    <property type="component" value="Unassembled WGS sequence"/>
</dbReference>
<organism evidence="4 5">
    <name type="scientific">Micromonospora pisi</name>
    <dbReference type="NCBI Taxonomy" id="589240"/>
    <lineage>
        <taxon>Bacteria</taxon>
        <taxon>Bacillati</taxon>
        <taxon>Actinomycetota</taxon>
        <taxon>Actinomycetes</taxon>
        <taxon>Micromonosporales</taxon>
        <taxon>Micromonosporaceae</taxon>
        <taxon>Micromonospora</taxon>
    </lineage>
</organism>
<evidence type="ECO:0000313" key="5">
    <source>
        <dbReference type="Proteomes" id="UP000277671"/>
    </source>
</evidence>
<dbReference type="EMBL" id="RBKT01000001">
    <property type="protein sequence ID" value="RKR88378.1"/>
    <property type="molecule type" value="Genomic_DNA"/>
</dbReference>
<dbReference type="Pfam" id="PF26526">
    <property type="entry name" value="DUF8175"/>
    <property type="match status" value="1"/>
</dbReference>
<evidence type="ECO:0000313" key="4">
    <source>
        <dbReference type="EMBL" id="RKR88378.1"/>
    </source>
</evidence>
<evidence type="ECO:0000259" key="3">
    <source>
        <dbReference type="Pfam" id="PF26526"/>
    </source>
</evidence>
<sequence length="238" mass="24720">MSTFLDETPRRRRVAVVISVAVAVAVAAALLTWTLSRSTIAASKGVGASPTVVSPVQQVPAGPVRLVKGARTVDGISVGYPHSMQGAVVAGTEYLTQVLSNLDPQRGRQIASVIADPSFDDAEEYMAQGPVNLRRSLGLPTAGPVPSGASITFGPAAYQVRDASPDTVTVLILAYLTTTSGGQVTSVLGAYPIELHWDGTDWKAPKPGAASRDTDYTSLVAQPNTPDAAARGWQALTP</sequence>
<keyword evidence="2" id="KW-0472">Membrane</keyword>
<proteinExistence type="predicted"/>
<feature type="region of interest" description="Disordered" evidence="1">
    <location>
        <begin position="219"/>
        <end position="238"/>
    </location>
</feature>
<feature type="domain" description="DUF8175" evidence="3">
    <location>
        <begin position="70"/>
        <end position="211"/>
    </location>
</feature>
<evidence type="ECO:0000256" key="2">
    <source>
        <dbReference type="SAM" id="Phobius"/>
    </source>
</evidence>
<name>A0A495JII5_9ACTN</name>
<comment type="caution">
    <text evidence="4">The sequence shown here is derived from an EMBL/GenBank/DDBJ whole genome shotgun (WGS) entry which is preliminary data.</text>
</comment>
<dbReference type="AlphaFoldDB" id="A0A495JII5"/>
<gene>
    <name evidence="4" type="ORF">BDK92_2695</name>
</gene>
<reference evidence="4 5" key="1">
    <citation type="submission" date="2018-10" db="EMBL/GenBank/DDBJ databases">
        <title>Sequencing the genomes of 1000 actinobacteria strains.</title>
        <authorList>
            <person name="Klenk H.-P."/>
        </authorList>
    </citation>
    <scope>NUCLEOTIDE SEQUENCE [LARGE SCALE GENOMIC DNA]</scope>
    <source>
        <strain evidence="4 5">DSM 45175</strain>
    </source>
</reference>
<keyword evidence="5" id="KW-1185">Reference proteome</keyword>
<evidence type="ECO:0000256" key="1">
    <source>
        <dbReference type="SAM" id="MobiDB-lite"/>
    </source>
</evidence>